<proteinExistence type="inferred from homology"/>
<comment type="similarity">
    <text evidence="9">Belongs to the DNA photolyase family.</text>
</comment>
<evidence type="ECO:0000256" key="7">
    <source>
        <dbReference type="ARBA" id="ARBA00033999"/>
    </source>
</evidence>
<dbReference type="PANTHER" id="PTHR11455:SF9">
    <property type="entry name" value="CRYPTOCHROME CIRCADIAN CLOCK 5 ISOFORM X1"/>
    <property type="match status" value="1"/>
</dbReference>
<protein>
    <recommendedName>
        <fullName evidence="3">Deoxyribodipyrimidine photo-lyase</fullName>
        <ecNumber evidence="2">4.1.99.3</ecNumber>
    </recommendedName>
</protein>
<dbReference type="PRINTS" id="PR00147">
    <property type="entry name" value="DNAPHOTLYASE"/>
</dbReference>
<comment type="cofactor">
    <cofactor evidence="8">
        <name>FAD</name>
        <dbReference type="ChEBI" id="CHEBI:57692"/>
    </cofactor>
    <text evidence="8">Binds 1 FAD per subunit.</text>
</comment>
<dbReference type="Proteomes" id="UP000317893">
    <property type="component" value="Unassembled WGS sequence"/>
</dbReference>
<dbReference type="EMBL" id="VFMN01000001">
    <property type="protein sequence ID" value="TQJ08272.1"/>
    <property type="molecule type" value="Genomic_DNA"/>
</dbReference>
<feature type="binding site" evidence="8">
    <location>
        <begin position="262"/>
        <end position="269"/>
    </location>
    <ligand>
        <name>FAD</name>
        <dbReference type="ChEBI" id="CHEBI:57692"/>
    </ligand>
</feature>
<dbReference type="AlphaFoldDB" id="A0A542DYV0"/>
<evidence type="ECO:0000256" key="5">
    <source>
        <dbReference type="ARBA" id="ARBA00022827"/>
    </source>
</evidence>
<evidence type="ECO:0000259" key="10">
    <source>
        <dbReference type="PROSITE" id="PS51645"/>
    </source>
</evidence>
<dbReference type="GO" id="GO:0003904">
    <property type="term" value="F:deoxyribodipyrimidine photo-lyase activity"/>
    <property type="evidence" value="ECO:0007669"/>
    <property type="project" value="UniProtKB-EC"/>
</dbReference>
<sequence>MTEAPSVVWFRRDLRLRDHAALLTAAQQGPVLALFVLDDVLLRTAGGPRTAWLRRSLRALDADLREHGGGLVVRRGRPADVVPATAAEVGASAVHVSADFTPYGARRDTAVETALAGLPGSPGLVRTGSPYAVAPGRVVRGDGAPYQVFTPFYRSWLDHGWRRPAESDPAATTWVAAPGDGIPDDPELGDGTTLPEPGEAGAAAAWARFREEGLAGYDTDRDRPDHDATSRMSPHLKIGTVHPRTLLADLGHSTGEDAYRRQLAWRDFYAAVLHFWPRSAHGYFRRAFESMEYDTGAEAQQRFRAWQEGRTGFPYVDAGMRQLLAEGWMHNRLRMLVASFLVKDLHLEWTLGARHFMDHLVDGDLANNQHGWQWAAGTGTDAAPYFRVFNPITQGEKFDPQGDYVRRWVPELRDVPGKAVHRPWDLPQHPVGYPHPLVDHAEERREALRRLSAVQS</sequence>
<comment type="catalytic activity">
    <reaction evidence="7">
        <text>cyclobutadipyrimidine (in DNA) = 2 pyrimidine residues (in DNA).</text>
        <dbReference type="EC" id="4.1.99.3"/>
    </reaction>
</comment>
<comment type="cofactor">
    <cofactor evidence="1">
        <name>(6R)-5,10-methylene-5,6,7,8-tetrahydrofolate</name>
        <dbReference type="ChEBI" id="CHEBI:15636"/>
    </cofactor>
</comment>
<evidence type="ECO:0000256" key="3">
    <source>
        <dbReference type="ARBA" id="ARBA00014046"/>
    </source>
</evidence>
<dbReference type="GO" id="GO:0009416">
    <property type="term" value="P:response to light stimulus"/>
    <property type="evidence" value="ECO:0007669"/>
    <property type="project" value="TreeGrafter"/>
</dbReference>
<reference evidence="11 12" key="1">
    <citation type="submission" date="2019-06" db="EMBL/GenBank/DDBJ databases">
        <title>Sequencing the genomes of 1000 actinobacteria strains.</title>
        <authorList>
            <person name="Klenk H.-P."/>
        </authorList>
    </citation>
    <scope>NUCLEOTIDE SEQUENCE [LARGE SCALE GENOMIC DNA]</scope>
    <source>
        <strain evidence="11 12">DSM 18607</strain>
    </source>
</reference>
<evidence type="ECO:0000256" key="9">
    <source>
        <dbReference type="RuleBase" id="RU004182"/>
    </source>
</evidence>
<dbReference type="InterPro" id="IPR005101">
    <property type="entry name" value="Cryptochr/Photolyase_FAD-bd"/>
</dbReference>
<name>A0A542DYV0_9MICO</name>
<dbReference type="FunFam" id="1.10.579.10:FF:000003">
    <property type="entry name" value="Deoxyribodipyrimidine photo-lyase"/>
    <property type="match status" value="1"/>
</dbReference>
<dbReference type="InterPro" id="IPR002081">
    <property type="entry name" value="Cryptochrome/DNA_photolyase_1"/>
</dbReference>
<dbReference type="PROSITE" id="PS51645">
    <property type="entry name" value="PHR_CRY_ALPHA_BETA"/>
    <property type="match status" value="1"/>
</dbReference>
<accession>A0A542DYV0</accession>
<evidence type="ECO:0000313" key="11">
    <source>
        <dbReference type="EMBL" id="TQJ08272.1"/>
    </source>
</evidence>
<evidence type="ECO:0000313" key="12">
    <source>
        <dbReference type="Proteomes" id="UP000317893"/>
    </source>
</evidence>
<dbReference type="OrthoDB" id="9772484at2"/>
<evidence type="ECO:0000256" key="6">
    <source>
        <dbReference type="ARBA" id="ARBA00022991"/>
    </source>
</evidence>
<dbReference type="SUPFAM" id="SSF48173">
    <property type="entry name" value="Cryptochrome/photolyase FAD-binding domain"/>
    <property type="match status" value="1"/>
</dbReference>
<dbReference type="Gene3D" id="3.40.50.620">
    <property type="entry name" value="HUPs"/>
    <property type="match status" value="1"/>
</dbReference>
<gene>
    <name evidence="11" type="ORF">FB458_1356</name>
</gene>
<dbReference type="InterPro" id="IPR006050">
    <property type="entry name" value="DNA_photolyase_N"/>
</dbReference>
<dbReference type="GO" id="GO:0000719">
    <property type="term" value="P:photoreactive repair"/>
    <property type="evidence" value="ECO:0007669"/>
    <property type="project" value="UniProtKB-ARBA"/>
</dbReference>
<dbReference type="SUPFAM" id="SSF52425">
    <property type="entry name" value="Cryptochrome/photolyase, N-terminal domain"/>
    <property type="match status" value="1"/>
</dbReference>
<feature type="binding site" evidence="8">
    <location>
        <begin position="229"/>
        <end position="233"/>
    </location>
    <ligand>
        <name>FAD</name>
        <dbReference type="ChEBI" id="CHEBI:57692"/>
    </ligand>
</feature>
<dbReference type="InterPro" id="IPR014729">
    <property type="entry name" value="Rossmann-like_a/b/a_fold"/>
</dbReference>
<dbReference type="InterPro" id="IPR036134">
    <property type="entry name" value="Crypto/Photolyase_FAD-like_sf"/>
</dbReference>
<feature type="binding site" evidence="8">
    <location>
        <begin position="362"/>
        <end position="364"/>
    </location>
    <ligand>
        <name>FAD</name>
        <dbReference type="ChEBI" id="CHEBI:57692"/>
    </ligand>
</feature>
<evidence type="ECO:0000256" key="2">
    <source>
        <dbReference type="ARBA" id="ARBA00013149"/>
    </source>
</evidence>
<comment type="caution">
    <text evidence="11">The sequence shown here is derived from an EMBL/GenBank/DDBJ whole genome shotgun (WGS) entry which is preliminary data.</text>
</comment>
<evidence type="ECO:0000256" key="1">
    <source>
        <dbReference type="ARBA" id="ARBA00001932"/>
    </source>
</evidence>
<keyword evidence="5 8" id="KW-0274">FAD</keyword>
<dbReference type="Pfam" id="PF03441">
    <property type="entry name" value="FAD_binding_7"/>
    <property type="match status" value="1"/>
</dbReference>
<keyword evidence="11" id="KW-0456">Lyase</keyword>
<dbReference type="Pfam" id="PF00875">
    <property type="entry name" value="DNA_photolyase"/>
    <property type="match status" value="1"/>
</dbReference>
<organism evidence="11 12">
    <name type="scientific">Lapillicoccus jejuensis</name>
    <dbReference type="NCBI Taxonomy" id="402171"/>
    <lineage>
        <taxon>Bacteria</taxon>
        <taxon>Bacillati</taxon>
        <taxon>Actinomycetota</taxon>
        <taxon>Actinomycetes</taxon>
        <taxon>Micrococcales</taxon>
        <taxon>Intrasporangiaceae</taxon>
        <taxon>Lapillicoccus</taxon>
    </lineage>
</organism>
<dbReference type="InterPro" id="IPR036155">
    <property type="entry name" value="Crypto/Photolyase_N_sf"/>
</dbReference>
<dbReference type="GO" id="GO:0003677">
    <property type="term" value="F:DNA binding"/>
    <property type="evidence" value="ECO:0007669"/>
    <property type="project" value="TreeGrafter"/>
</dbReference>
<keyword evidence="12" id="KW-1185">Reference proteome</keyword>
<dbReference type="Gene3D" id="1.25.40.80">
    <property type="match status" value="1"/>
</dbReference>
<feature type="binding site" evidence="8">
    <location>
        <position position="259"/>
    </location>
    <ligand>
        <name>FAD</name>
        <dbReference type="ChEBI" id="CHEBI:57692"/>
    </ligand>
</feature>
<feature type="binding site" evidence="8">
    <location>
        <position position="217"/>
    </location>
    <ligand>
        <name>FAD</name>
        <dbReference type="ChEBI" id="CHEBI:57692"/>
    </ligand>
</feature>
<dbReference type="Gene3D" id="1.10.579.10">
    <property type="entry name" value="DNA Cyclobutane Dipyrimidine Photolyase, subunit A, domain 3"/>
    <property type="match status" value="1"/>
</dbReference>
<keyword evidence="4 8" id="KW-0285">Flavoprotein</keyword>
<dbReference type="GO" id="GO:0071949">
    <property type="term" value="F:FAD binding"/>
    <property type="evidence" value="ECO:0007669"/>
    <property type="project" value="TreeGrafter"/>
</dbReference>
<dbReference type="RefSeq" id="WP_141847807.1">
    <property type="nucleotide sequence ID" value="NZ_BAAAPR010000002.1"/>
</dbReference>
<evidence type="ECO:0000256" key="8">
    <source>
        <dbReference type="PIRSR" id="PIRSR602081-1"/>
    </source>
</evidence>
<dbReference type="EC" id="4.1.99.3" evidence="2"/>
<keyword evidence="6 9" id="KW-0157">Chromophore</keyword>
<dbReference type="PANTHER" id="PTHR11455">
    <property type="entry name" value="CRYPTOCHROME"/>
    <property type="match status" value="1"/>
</dbReference>
<evidence type="ECO:0000256" key="4">
    <source>
        <dbReference type="ARBA" id="ARBA00022630"/>
    </source>
</evidence>
<feature type="domain" description="Photolyase/cryptochrome alpha/beta" evidence="10">
    <location>
        <begin position="4"/>
        <end position="131"/>
    </location>
</feature>